<dbReference type="Gene3D" id="3.10.580.10">
    <property type="entry name" value="CBS-domain"/>
    <property type="match status" value="1"/>
</dbReference>
<dbReference type="GO" id="GO:0030026">
    <property type="term" value="P:intracellular manganese ion homeostasis"/>
    <property type="evidence" value="ECO:0007669"/>
    <property type="project" value="TreeGrafter"/>
</dbReference>
<feature type="transmembrane region" description="Helical" evidence="8">
    <location>
        <begin position="144"/>
        <end position="164"/>
    </location>
</feature>
<proteinExistence type="predicted"/>
<dbReference type="PROSITE" id="PS51846">
    <property type="entry name" value="CNNM"/>
    <property type="match status" value="1"/>
</dbReference>
<dbReference type="PANTHER" id="PTHR12064">
    <property type="entry name" value="METAL TRANSPORTER CNNM"/>
    <property type="match status" value="1"/>
</dbReference>
<dbReference type="InterPro" id="IPR045095">
    <property type="entry name" value="ACDP"/>
</dbReference>
<evidence type="ECO:0000256" key="2">
    <source>
        <dbReference type="ARBA" id="ARBA00022692"/>
    </source>
</evidence>
<dbReference type="Pfam" id="PF00571">
    <property type="entry name" value="CBS"/>
    <property type="match status" value="1"/>
</dbReference>
<keyword evidence="12" id="KW-1185">Reference proteome</keyword>
<feature type="domain" description="CBS" evidence="9">
    <location>
        <begin position="291"/>
        <end position="355"/>
    </location>
</feature>
<evidence type="ECO:0000256" key="5">
    <source>
        <dbReference type="ARBA" id="ARBA00023136"/>
    </source>
</evidence>
<dbReference type="Proteomes" id="UP001162131">
    <property type="component" value="Unassembled WGS sequence"/>
</dbReference>
<evidence type="ECO:0000256" key="7">
    <source>
        <dbReference type="PROSITE-ProRule" id="PRU01193"/>
    </source>
</evidence>
<dbReference type="InterPro" id="IPR002550">
    <property type="entry name" value="CNNM"/>
</dbReference>
<evidence type="ECO:0000313" key="12">
    <source>
        <dbReference type="Proteomes" id="UP001162131"/>
    </source>
</evidence>
<dbReference type="InterPro" id="IPR046342">
    <property type="entry name" value="CBS_dom_sf"/>
</dbReference>
<name>A0AAU9JJE5_9CILI</name>
<dbReference type="PROSITE" id="PS51371">
    <property type="entry name" value="CBS"/>
    <property type="match status" value="1"/>
</dbReference>
<evidence type="ECO:0000256" key="6">
    <source>
        <dbReference type="PROSITE-ProRule" id="PRU00703"/>
    </source>
</evidence>
<reference evidence="11" key="1">
    <citation type="submission" date="2021-09" db="EMBL/GenBank/DDBJ databases">
        <authorList>
            <consortium name="AG Swart"/>
            <person name="Singh M."/>
            <person name="Singh A."/>
            <person name="Seah K."/>
            <person name="Emmerich C."/>
        </authorList>
    </citation>
    <scope>NUCLEOTIDE SEQUENCE</scope>
    <source>
        <strain evidence="11">ATCC30299</strain>
    </source>
</reference>
<gene>
    <name evidence="11" type="ORF">BSTOLATCC_MIC43412</name>
</gene>
<dbReference type="Pfam" id="PF01595">
    <property type="entry name" value="CNNM"/>
    <property type="match status" value="1"/>
</dbReference>
<evidence type="ECO:0000256" key="4">
    <source>
        <dbReference type="ARBA" id="ARBA00022989"/>
    </source>
</evidence>
<dbReference type="GO" id="GO:0010960">
    <property type="term" value="P:magnesium ion homeostasis"/>
    <property type="evidence" value="ECO:0007669"/>
    <property type="project" value="InterPro"/>
</dbReference>
<sequence>MIMLNANYKKTWNFPSTKDTDNFTWEVYLLLSILSGLLVAFAGIISGLTVGLLSIDIEALESKALTGTEKEKLQAMKILPLIKKHHLLLVSLIIVNSLALEALPLILESMIGDIGSIIISVTIVLIFGEIIPQSICTGPKQIEIAYKSILLIKSIIYILLPIAWPLSKLLDKISGSKHKRKINKNEIKNFILTTYSKSKNIDPARLQQLKIIVNLIDINSHVVNMHMIPIEQVFSLSSDTLLTRHMLCEIKNTGFSRIPIYERHEKSNIIGILLLKRLVGVDENIYIKNSGIKLIEPLYVQEEISFYDLLNIFRQGKSHVAFVTGLNKDNQSPSIIGMITLEDVIRNITKLEIKEIFSEPRSLI</sequence>
<dbReference type="GO" id="GO:0016020">
    <property type="term" value="C:membrane"/>
    <property type="evidence" value="ECO:0007669"/>
    <property type="project" value="UniProtKB-SubCell"/>
</dbReference>
<accession>A0AAU9JJE5</accession>
<evidence type="ECO:0008006" key="13">
    <source>
        <dbReference type="Google" id="ProtNLM"/>
    </source>
</evidence>
<comment type="caution">
    <text evidence="11">The sequence shown here is derived from an EMBL/GenBank/DDBJ whole genome shotgun (WGS) entry which is preliminary data.</text>
</comment>
<keyword evidence="2 7" id="KW-0812">Transmembrane</keyword>
<dbReference type="InterPro" id="IPR044751">
    <property type="entry name" value="Ion_transp-like_CBS"/>
</dbReference>
<keyword evidence="4 7" id="KW-1133">Transmembrane helix</keyword>
<keyword evidence="6" id="KW-0129">CBS domain</keyword>
<feature type="transmembrane region" description="Helical" evidence="8">
    <location>
        <begin position="27"/>
        <end position="53"/>
    </location>
</feature>
<dbReference type="PANTHER" id="PTHR12064:SF97">
    <property type="entry name" value="METAL TRANSPORTER CNNM-5"/>
    <property type="match status" value="1"/>
</dbReference>
<keyword evidence="5 7" id="KW-0472">Membrane</keyword>
<dbReference type="AlphaFoldDB" id="A0AAU9JJE5"/>
<dbReference type="GO" id="GO:0005737">
    <property type="term" value="C:cytoplasm"/>
    <property type="evidence" value="ECO:0007669"/>
    <property type="project" value="TreeGrafter"/>
</dbReference>
<evidence type="ECO:0000259" key="10">
    <source>
        <dbReference type="PROSITE" id="PS51846"/>
    </source>
</evidence>
<dbReference type="InterPro" id="IPR000644">
    <property type="entry name" value="CBS_dom"/>
</dbReference>
<evidence type="ECO:0000256" key="8">
    <source>
        <dbReference type="SAM" id="Phobius"/>
    </source>
</evidence>
<evidence type="ECO:0000313" key="11">
    <source>
        <dbReference type="EMBL" id="CAG9327373.1"/>
    </source>
</evidence>
<dbReference type="CDD" id="cd04590">
    <property type="entry name" value="CBS_pair_CorC_HlyC_assoc"/>
    <property type="match status" value="1"/>
</dbReference>
<dbReference type="SUPFAM" id="SSF54631">
    <property type="entry name" value="CBS-domain pair"/>
    <property type="match status" value="1"/>
</dbReference>
<protein>
    <recommendedName>
        <fullName evidence="13">CNNM transmembrane domain-containing protein</fullName>
    </recommendedName>
</protein>
<evidence type="ECO:0000256" key="1">
    <source>
        <dbReference type="ARBA" id="ARBA00004141"/>
    </source>
</evidence>
<feature type="transmembrane region" description="Helical" evidence="8">
    <location>
        <begin position="113"/>
        <end position="132"/>
    </location>
</feature>
<keyword evidence="3" id="KW-0677">Repeat</keyword>
<comment type="subcellular location">
    <subcellularLocation>
        <location evidence="1">Membrane</location>
        <topology evidence="1">Multi-pass membrane protein</topology>
    </subcellularLocation>
</comment>
<organism evidence="11 12">
    <name type="scientific">Blepharisma stoltei</name>
    <dbReference type="NCBI Taxonomy" id="1481888"/>
    <lineage>
        <taxon>Eukaryota</taxon>
        <taxon>Sar</taxon>
        <taxon>Alveolata</taxon>
        <taxon>Ciliophora</taxon>
        <taxon>Postciliodesmatophora</taxon>
        <taxon>Heterotrichea</taxon>
        <taxon>Heterotrichida</taxon>
        <taxon>Blepharismidae</taxon>
        <taxon>Blepharisma</taxon>
    </lineage>
</organism>
<dbReference type="EMBL" id="CAJZBQ010000043">
    <property type="protein sequence ID" value="CAG9327373.1"/>
    <property type="molecule type" value="Genomic_DNA"/>
</dbReference>
<feature type="domain" description="CNNM transmembrane" evidence="10">
    <location>
        <begin position="24"/>
        <end position="205"/>
    </location>
</feature>
<evidence type="ECO:0000259" key="9">
    <source>
        <dbReference type="PROSITE" id="PS51371"/>
    </source>
</evidence>
<evidence type="ECO:0000256" key="3">
    <source>
        <dbReference type="ARBA" id="ARBA00022737"/>
    </source>
</evidence>